<dbReference type="InterPro" id="IPR004101">
    <property type="entry name" value="Mur_ligase_C"/>
</dbReference>
<comment type="subunit">
    <text evidence="5">Monomer.</text>
</comment>
<evidence type="ECO:0000256" key="14">
    <source>
        <dbReference type="ARBA" id="ARBA00022909"/>
    </source>
</evidence>
<evidence type="ECO:0000256" key="2">
    <source>
        <dbReference type="ARBA" id="ARBA00004799"/>
    </source>
</evidence>
<keyword evidence="13" id="KW-0460">Magnesium</keyword>
<dbReference type="Proteomes" id="UP000581688">
    <property type="component" value="Unassembled WGS sequence"/>
</dbReference>
<accession>A0A841PX16</accession>
<comment type="pathway">
    <text evidence="2">Cofactor biosynthesis; tetrahydrofolate biosynthesis; 7,8-dihydrofolate from 2-amino-4-hydroxy-6-hydroxymethyl-7,8-dihydropteridine diphosphate and 4-aminobenzoate: step 2/2.</text>
</comment>
<dbReference type="GO" id="GO:0005737">
    <property type="term" value="C:cytoplasm"/>
    <property type="evidence" value="ECO:0007669"/>
    <property type="project" value="TreeGrafter"/>
</dbReference>
<feature type="domain" description="Mur ligase C-terminal" evidence="20">
    <location>
        <begin position="298"/>
        <end position="416"/>
    </location>
</feature>
<dbReference type="EC" id="6.3.2.17" evidence="7"/>
<evidence type="ECO:0000256" key="8">
    <source>
        <dbReference type="ARBA" id="ARBA00019357"/>
    </source>
</evidence>
<evidence type="ECO:0000256" key="18">
    <source>
        <dbReference type="PIRNR" id="PIRNR001563"/>
    </source>
</evidence>
<evidence type="ECO:0000256" key="9">
    <source>
        <dbReference type="ARBA" id="ARBA00022598"/>
    </source>
</evidence>
<evidence type="ECO:0000256" key="17">
    <source>
        <dbReference type="ARBA" id="ARBA00049161"/>
    </source>
</evidence>
<dbReference type="GO" id="GO:0046872">
    <property type="term" value="F:metal ion binding"/>
    <property type="evidence" value="ECO:0007669"/>
    <property type="project" value="UniProtKB-KW"/>
</dbReference>
<evidence type="ECO:0000256" key="12">
    <source>
        <dbReference type="ARBA" id="ARBA00022840"/>
    </source>
</evidence>
<keyword evidence="9 18" id="KW-0436">Ligase</keyword>
<dbReference type="GO" id="GO:0046656">
    <property type="term" value="P:folic acid biosynthetic process"/>
    <property type="evidence" value="ECO:0007669"/>
    <property type="project" value="UniProtKB-KW"/>
</dbReference>
<evidence type="ECO:0000256" key="5">
    <source>
        <dbReference type="ARBA" id="ARBA00011245"/>
    </source>
</evidence>
<evidence type="ECO:0000256" key="4">
    <source>
        <dbReference type="ARBA" id="ARBA00008276"/>
    </source>
</evidence>
<evidence type="ECO:0000259" key="21">
    <source>
        <dbReference type="Pfam" id="PF08245"/>
    </source>
</evidence>
<evidence type="ECO:0000256" key="1">
    <source>
        <dbReference type="ARBA" id="ARBA00001946"/>
    </source>
</evidence>
<name>A0A841PX16_9BACI</name>
<comment type="similarity">
    <text evidence="4 18">Belongs to the folylpolyglutamate synthase family.</text>
</comment>
<dbReference type="InterPro" id="IPR036565">
    <property type="entry name" value="Mur-like_cat_sf"/>
</dbReference>
<evidence type="ECO:0000256" key="11">
    <source>
        <dbReference type="ARBA" id="ARBA00022741"/>
    </source>
</evidence>
<evidence type="ECO:0000256" key="19">
    <source>
        <dbReference type="SAM" id="Phobius"/>
    </source>
</evidence>
<dbReference type="InterPro" id="IPR013221">
    <property type="entry name" value="Mur_ligase_cen"/>
</dbReference>
<dbReference type="PIRSF" id="PIRSF001563">
    <property type="entry name" value="Folylpolyglu_synth"/>
    <property type="match status" value="1"/>
</dbReference>
<evidence type="ECO:0000256" key="10">
    <source>
        <dbReference type="ARBA" id="ARBA00022723"/>
    </source>
</evidence>
<organism evidence="22 23">
    <name type="scientific">Salirhabdus euzebyi</name>
    <dbReference type="NCBI Taxonomy" id="394506"/>
    <lineage>
        <taxon>Bacteria</taxon>
        <taxon>Bacillati</taxon>
        <taxon>Bacillota</taxon>
        <taxon>Bacilli</taxon>
        <taxon>Bacillales</taxon>
        <taxon>Bacillaceae</taxon>
        <taxon>Salirhabdus</taxon>
    </lineage>
</organism>
<evidence type="ECO:0000256" key="13">
    <source>
        <dbReference type="ARBA" id="ARBA00022842"/>
    </source>
</evidence>
<feature type="domain" description="Mur ligase central" evidence="21">
    <location>
        <begin position="44"/>
        <end position="269"/>
    </location>
</feature>
<proteinExistence type="inferred from homology"/>
<dbReference type="EMBL" id="JACHGH010000001">
    <property type="protein sequence ID" value="MBB6451926.1"/>
    <property type="molecule type" value="Genomic_DNA"/>
</dbReference>
<comment type="caution">
    <text evidence="22">The sequence shown here is derived from an EMBL/GenBank/DDBJ whole genome shotgun (WGS) entry which is preliminary data.</text>
</comment>
<evidence type="ECO:0000256" key="7">
    <source>
        <dbReference type="ARBA" id="ARBA00013025"/>
    </source>
</evidence>
<keyword evidence="10" id="KW-0479">Metal-binding</keyword>
<evidence type="ECO:0000256" key="15">
    <source>
        <dbReference type="ARBA" id="ARBA00030592"/>
    </source>
</evidence>
<dbReference type="EC" id="6.3.2.12" evidence="6"/>
<dbReference type="SUPFAM" id="SSF53623">
    <property type="entry name" value="MurD-like peptide ligases, catalytic domain"/>
    <property type="match status" value="1"/>
</dbReference>
<dbReference type="Gene3D" id="3.40.1190.10">
    <property type="entry name" value="Mur-like, catalytic domain"/>
    <property type="match status" value="1"/>
</dbReference>
<evidence type="ECO:0000313" key="22">
    <source>
        <dbReference type="EMBL" id="MBB6451926.1"/>
    </source>
</evidence>
<dbReference type="InterPro" id="IPR001645">
    <property type="entry name" value="Folylpolyglutamate_synth"/>
</dbReference>
<keyword evidence="14" id="KW-0289">Folate biosynthesis</keyword>
<dbReference type="InterPro" id="IPR018109">
    <property type="entry name" value="Folylpolyglutamate_synth_CS"/>
</dbReference>
<dbReference type="FunFam" id="3.40.1190.10:FF:000004">
    <property type="entry name" value="Dihydrofolate synthase/folylpolyglutamate synthase"/>
    <property type="match status" value="1"/>
</dbReference>
<reference evidence="22 23" key="1">
    <citation type="submission" date="2020-08" db="EMBL/GenBank/DDBJ databases">
        <title>Genomic Encyclopedia of Type Strains, Phase IV (KMG-IV): sequencing the most valuable type-strain genomes for metagenomic binning, comparative biology and taxonomic classification.</title>
        <authorList>
            <person name="Goeker M."/>
        </authorList>
    </citation>
    <scope>NUCLEOTIDE SEQUENCE [LARGE SCALE GENOMIC DNA]</scope>
    <source>
        <strain evidence="22 23">DSM 19612</strain>
    </source>
</reference>
<dbReference type="InterPro" id="IPR036615">
    <property type="entry name" value="Mur_ligase_C_dom_sf"/>
</dbReference>
<comment type="pathway">
    <text evidence="3">Cofactor biosynthesis; tetrahydrofolylpolyglutamate biosynthesis.</text>
</comment>
<dbReference type="Pfam" id="PF08245">
    <property type="entry name" value="Mur_ligase_M"/>
    <property type="match status" value="1"/>
</dbReference>
<evidence type="ECO:0000256" key="3">
    <source>
        <dbReference type="ARBA" id="ARBA00005150"/>
    </source>
</evidence>
<keyword evidence="19" id="KW-0472">Membrane</keyword>
<dbReference type="Pfam" id="PF02875">
    <property type="entry name" value="Mur_ligase_C"/>
    <property type="match status" value="1"/>
</dbReference>
<comment type="cofactor">
    <cofactor evidence="1">
        <name>Mg(2+)</name>
        <dbReference type="ChEBI" id="CHEBI:18420"/>
    </cofactor>
</comment>
<gene>
    <name evidence="22" type="ORF">HNQ94_000347</name>
</gene>
<dbReference type="GO" id="GO:0004326">
    <property type="term" value="F:tetrahydrofolylpolyglutamate synthase activity"/>
    <property type="evidence" value="ECO:0007669"/>
    <property type="project" value="UniProtKB-EC"/>
</dbReference>
<dbReference type="GO" id="GO:0005524">
    <property type="term" value="F:ATP binding"/>
    <property type="evidence" value="ECO:0007669"/>
    <property type="project" value="UniProtKB-KW"/>
</dbReference>
<evidence type="ECO:0000313" key="23">
    <source>
        <dbReference type="Proteomes" id="UP000581688"/>
    </source>
</evidence>
<dbReference type="RefSeq" id="WP_174494511.1">
    <property type="nucleotide sequence ID" value="NZ_CADDWK010000001.1"/>
</dbReference>
<feature type="transmembrane region" description="Helical" evidence="19">
    <location>
        <begin position="410"/>
        <end position="427"/>
    </location>
</feature>
<comment type="catalytic activity">
    <reaction evidence="17">
        <text>7,8-dihydropteroate + L-glutamate + ATP = 7,8-dihydrofolate + ADP + phosphate + H(+)</text>
        <dbReference type="Rhea" id="RHEA:23584"/>
        <dbReference type="ChEBI" id="CHEBI:15378"/>
        <dbReference type="ChEBI" id="CHEBI:17839"/>
        <dbReference type="ChEBI" id="CHEBI:29985"/>
        <dbReference type="ChEBI" id="CHEBI:30616"/>
        <dbReference type="ChEBI" id="CHEBI:43474"/>
        <dbReference type="ChEBI" id="CHEBI:57451"/>
        <dbReference type="ChEBI" id="CHEBI:456216"/>
        <dbReference type="EC" id="6.3.2.12"/>
    </reaction>
</comment>
<keyword evidence="12 18" id="KW-0067">ATP-binding</keyword>
<comment type="catalytic activity">
    <reaction evidence="16">
        <text>(6S)-5,6,7,8-tetrahydrofolyl-(gamma-L-Glu)(n) + L-glutamate + ATP = (6S)-5,6,7,8-tetrahydrofolyl-(gamma-L-Glu)(n+1) + ADP + phosphate + H(+)</text>
        <dbReference type="Rhea" id="RHEA:10580"/>
        <dbReference type="Rhea" id="RHEA-COMP:14738"/>
        <dbReference type="Rhea" id="RHEA-COMP:14740"/>
        <dbReference type="ChEBI" id="CHEBI:15378"/>
        <dbReference type="ChEBI" id="CHEBI:29985"/>
        <dbReference type="ChEBI" id="CHEBI:30616"/>
        <dbReference type="ChEBI" id="CHEBI:43474"/>
        <dbReference type="ChEBI" id="CHEBI:141005"/>
        <dbReference type="ChEBI" id="CHEBI:456216"/>
        <dbReference type="EC" id="6.3.2.17"/>
    </reaction>
</comment>
<evidence type="ECO:0000256" key="6">
    <source>
        <dbReference type="ARBA" id="ARBA00013023"/>
    </source>
</evidence>
<dbReference type="Gene3D" id="3.90.190.20">
    <property type="entry name" value="Mur ligase, C-terminal domain"/>
    <property type="match status" value="1"/>
</dbReference>
<dbReference type="PROSITE" id="PS01011">
    <property type="entry name" value="FOLYLPOLYGLU_SYNT_1"/>
    <property type="match status" value="1"/>
</dbReference>
<keyword evidence="11 18" id="KW-0547">Nucleotide-binding</keyword>
<dbReference type="NCBIfam" id="TIGR01499">
    <property type="entry name" value="folC"/>
    <property type="match status" value="1"/>
</dbReference>
<keyword evidence="23" id="KW-1185">Reference proteome</keyword>
<evidence type="ECO:0000256" key="16">
    <source>
        <dbReference type="ARBA" id="ARBA00047493"/>
    </source>
</evidence>
<sequence length="436" mass="49758">MNYQEAVNWIHSRLTFGIKPGIKRMEWFMDKLDHPERKIKAIHIAGTNGKGSTLSFLRHLLQAHGKTVGTFTSPYIVRFNERISMNGEPIHDSEIVSLVEKIKPLAEELEQTELGAPTEFEIITAMAFEYFANVKVDYVLFETGLGGRLDSTNIAKPLLTIITNIGFDHMNILGDTYEQIAFEKAGIIKANIPVITAVDRPEALMVIKNKAMEMNAPMLEYGVDFKSEINDFVEGKEVFSFYSVLFNILSVDIQMKGIHQISNASLALQAFIMLASMEEFDVIEQFVREGLQKTSWPGRFEIINKNPLVILDGAHNVPGLKTLTNTLERFYPNKRKHLIFSAMKDKPLQEMVDILDKVVDHVVFTSFDFERVANPNDINQLSSHPNKQVIPDWLDAFNQVKSTIDFNKEIIIFSGSLYFISTIRYYFDEMNKDMIK</sequence>
<dbReference type="SUPFAM" id="SSF53244">
    <property type="entry name" value="MurD-like peptide ligases, peptide-binding domain"/>
    <property type="match status" value="1"/>
</dbReference>
<keyword evidence="19" id="KW-1133">Transmembrane helix</keyword>
<dbReference type="AlphaFoldDB" id="A0A841PX16"/>
<dbReference type="GO" id="GO:0008841">
    <property type="term" value="F:dihydrofolate synthase activity"/>
    <property type="evidence" value="ECO:0007669"/>
    <property type="project" value="UniProtKB-EC"/>
</dbReference>
<evidence type="ECO:0000259" key="20">
    <source>
        <dbReference type="Pfam" id="PF02875"/>
    </source>
</evidence>
<dbReference type="PANTHER" id="PTHR11136">
    <property type="entry name" value="FOLYLPOLYGLUTAMATE SYNTHASE-RELATED"/>
    <property type="match status" value="1"/>
</dbReference>
<dbReference type="PANTHER" id="PTHR11136:SF0">
    <property type="entry name" value="DIHYDROFOLATE SYNTHETASE-RELATED"/>
    <property type="match status" value="1"/>
</dbReference>
<keyword evidence="19" id="KW-0812">Transmembrane</keyword>
<protein>
    <recommendedName>
        <fullName evidence="8">Dihydrofolate synthase/folylpolyglutamate synthase</fullName>
        <ecNumber evidence="6">6.3.2.12</ecNumber>
        <ecNumber evidence="7">6.3.2.17</ecNumber>
    </recommendedName>
    <alternativeName>
        <fullName evidence="15">Tetrahydrofolylpolyglutamate synthase</fullName>
    </alternativeName>
</protein>